<protein>
    <recommendedName>
        <fullName evidence="1">Integrase p58-like C-terminal domain-containing protein</fullName>
    </recommendedName>
</protein>
<dbReference type="Proteomes" id="UP000507470">
    <property type="component" value="Unassembled WGS sequence"/>
</dbReference>
<accession>A0A6J8A619</accession>
<dbReference type="EMBL" id="CACVKT020000588">
    <property type="protein sequence ID" value="CAC5361331.1"/>
    <property type="molecule type" value="Genomic_DNA"/>
</dbReference>
<evidence type="ECO:0000313" key="3">
    <source>
        <dbReference type="Proteomes" id="UP000507470"/>
    </source>
</evidence>
<keyword evidence="3" id="KW-1185">Reference proteome</keyword>
<proteinExistence type="predicted"/>
<feature type="domain" description="Integrase p58-like C-terminal" evidence="1">
    <location>
        <begin position="59"/>
        <end position="92"/>
    </location>
</feature>
<evidence type="ECO:0000259" key="1">
    <source>
        <dbReference type="Pfam" id="PF22938"/>
    </source>
</evidence>
<reference evidence="2 3" key="1">
    <citation type="submission" date="2020-06" db="EMBL/GenBank/DDBJ databases">
        <authorList>
            <person name="Li R."/>
            <person name="Bekaert M."/>
        </authorList>
    </citation>
    <scope>NUCLEOTIDE SEQUENCE [LARGE SCALE GENOMIC DNA]</scope>
    <source>
        <strain evidence="3">wild</strain>
    </source>
</reference>
<dbReference type="Pfam" id="PF22938">
    <property type="entry name" value="Integrase_p58_C"/>
    <property type="match status" value="1"/>
</dbReference>
<name>A0A6J8A619_MYTCO</name>
<evidence type="ECO:0000313" key="2">
    <source>
        <dbReference type="EMBL" id="CAC5361331.1"/>
    </source>
</evidence>
<gene>
    <name evidence="2" type="ORF">MCOR_3509</name>
</gene>
<organism evidence="2 3">
    <name type="scientific">Mytilus coruscus</name>
    <name type="common">Sea mussel</name>
    <dbReference type="NCBI Taxonomy" id="42192"/>
    <lineage>
        <taxon>Eukaryota</taxon>
        <taxon>Metazoa</taxon>
        <taxon>Spiralia</taxon>
        <taxon>Lophotrochozoa</taxon>
        <taxon>Mollusca</taxon>
        <taxon>Bivalvia</taxon>
        <taxon>Autobranchia</taxon>
        <taxon>Pteriomorphia</taxon>
        <taxon>Mytilida</taxon>
        <taxon>Mytiloidea</taxon>
        <taxon>Mytilidae</taxon>
        <taxon>Mytilinae</taxon>
        <taxon>Mytilus</taxon>
    </lineage>
</organism>
<sequence>MHLAHEICRRFMLKTAKRKKNHYDVRLSLNCYKPEDPVWLLNEIRKEGICQKLKPVYIGPCIILKKMNSLNYCIQLDKEGPVKVVNHDKLKPYQGNQYPEWGTSAYETNPVYNPSPLNLPSVPSTTELQPTGAMFTETEISTELVDTRVVVAEESDLADQIIHLSDPPAMPSPLKCPISSVPRPSISLPDFVLTSPSDDEENLMPQLLGISPILSPPEPPVEKLSFVS</sequence>
<dbReference type="AlphaFoldDB" id="A0A6J8A619"/>
<dbReference type="OrthoDB" id="6107077at2759"/>
<dbReference type="InterPro" id="IPR054465">
    <property type="entry name" value="Integrase_p58-like_C"/>
</dbReference>